<keyword evidence="3" id="KW-1185">Reference proteome</keyword>
<evidence type="ECO:0000256" key="1">
    <source>
        <dbReference type="SAM" id="MobiDB-lite"/>
    </source>
</evidence>
<evidence type="ECO:0000313" key="3">
    <source>
        <dbReference type="Proteomes" id="UP000800094"/>
    </source>
</evidence>
<feature type="compositionally biased region" description="Polar residues" evidence="1">
    <location>
        <begin position="143"/>
        <end position="153"/>
    </location>
</feature>
<dbReference type="GO" id="GO:0010972">
    <property type="term" value="P:negative regulation of G2/M transition of mitotic cell cycle"/>
    <property type="evidence" value="ECO:0007669"/>
    <property type="project" value="TreeGrafter"/>
</dbReference>
<dbReference type="RefSeq" id="XP_033688574.1">
    <property type="nucleotide sequence ID" value="XM_033832845.1"/>
</dbReference>
<feature type="region of interest" description="Disordered" evidence="1">
    <location>
        <begin position="1"/>
        <end position="127"/>
    </location>
</feature>
<name>A0A6A6IVC8_9PLEO</name>
<dbReference type="InterPro" id="IPR006597">
    <property type="entry name" value="Sel1-like"/>
</dbReference>
<dbReference type="Gene3D" id="1.25.40.10">
    <property type="entry name" value="Tetratricopeptide repeat domain"/>
    <property type="match status" value="1"/>
</dbReference>
<proteinExistence type="predicted"/>
<dbReference type="FunFam" id="1.25.40.10:FF:001244">
    <property type="entry name" value="HCP-like protein"/>
    <property type="match status" value="1"/>
</dbReference>
<feature type="compositionally biased region" description="Low complexity" evidence="1">
    <location>
        <begin position="33"/>
        <end position="44"/>
    </location>
</feature>
<dbReference type="EMBL" id="ML987191">
    <property type="protein sequence ID" value="KAF2253570.1"/>
    <property type="molecule type" value="Genomic_DNA"/>
</dbReference>
<dbReference type="SUPFAM" id="SSF81901">
    <property type="entry name" value="HCP-like"/>
    <property type="match status" value="1"/>
</dbReference>
<dbReference type="Proteomes" id="UP000800094">
    <property type="component" value="Unassembled WGS sequence"/>
</dbReference>
<dbReference type="PANTHER" id="PTHR43628:SF1">
    <property type="entry name" value="CHITIN SYNTHASE REGULATORY FACTOR 2-RELATED"/>
    <property type="match status" value="1"/>
</dbReference>
<dbReference type="GO" id="GO:0032153">
    <property type="term" value="C:cell division site"/>
    <property type="evidence" value="ECO:0007669"/>
    <property type="project" value="TreeGrafter"/>
</dbReference>
<evidence type="ECO:0000313" key="2">
    <source>
        <dbReference type="EMBL" id="KAF2253570.1"/>
    </source>
</evidence>
<feature type="region of interest" description="Disordered" evidence="1">
    <location>
        <begin position="143"/>
        <end position="179"/>
    </location>
</feature>
<feature type="compositionally biased region" description="Polar residues" evidence="1">
    <location>
        <begin position="99"/>
        <end position="110"/>
    </location>
</feature>
<gene>
    <name evidence="2" type="ORF">BU26DRAFT_560863</name>
</gene>
<feature type="compositionally biased region" description="Basic and acidic residues" evidence="1">
    <location>
        <begin position="1"/>
        <end position="19"/>
    </location>
</feature>
<feature type="compositionally biased region" description="Basic and acidic residues" evidence="1">
    <location>
        <begin position="86"/>
        <end position="95"/>
    </location>
</feature>
<dbReference type="AlphaFoldDB" id="A0A6A6IVC8"/>
<accession>A0A6A6IVC8</accession>
<dbReference type="GeneID" id="54586175"/>
<dbReference type="PANTHER" id="PTHR43628">
    <property type="entry name" value="ACTIVATOR OF C KINASE PROTEIN 1-RELATED"/>
    <property type="match status" value="1"/>
</dbReference>
<sequence>MTLKDLLKKKDKIKEDGAAEKPPTLSPEVPEFTFMRTTTTTQETIEPPSFPGDPTRQPPLLSPAPRGKLGRFRRHSNAASTANVVEENKAKPEHRLFHRSTSTSSVNVPQNLPEVGGDGVARNEEDEAKWEKRATVLVAGNNVLSKSGSTTPNLEARNPLEGKKSRSRSPSISSPADEENIQEAIRLHEKGNLEASTAMFGRLADPNGPNNALSQVLYGLALRHGWGCEPDQEQAVRYLAMAASNSAEVEKMALSAGVKKGGAAKGELVLAMYELANSFRNGWGIKKDPVAAKQYYETAANLGDTDAMNEVAWCYLEGFGTKKDKFKAAQFLRLAESKGSKQLGNTW</sequence>
<dbReference type="SMART" id="SM00671">
    <property type="entry name" value="SEL1"/>
    <property type="match status" value="3"/>
</dbReference>
<dbReference type="OrthoDB" id="2148946at2759"/>
<reference evidence="2" key="1">
    <citation type="journal article" date="2020" name="Stud. Mycol.">
        <title>101 Dothideomycetes genomes: a test case for predicting lifestyles and emergence of pathogens.</title>
        <authorList>
            <person name="Haridas S."/>
            <person name="Albert R."/>
            <person name="Binder M."/>
            <person name="Bloem J."/>
            <person name="Labutti K."/>
            <person name="Salamov A."/>
            <person name="Andreopoulos B."/>
            <person name="Baker S."/>
            <person name="Barry K."/>
            <person name="Bills G."/>
            <person name="Bluhm B."/>
            <person name="Cannon C."/>
            <person name="Castanera R."/>
            <person name="Culley D."/>
            <person name="Daum C."/>
            <person name="Ezra D."/>
            <person name="Gonzalez J."/>
            <person name="Henrissat B."/>
            <person name="Kuo A."/>
            <person name="Liang C."/>
            <person name="Lipzen A."/>
            <person name="Lutzoni F."/>
            <person name="Magnuson J."/>
            <person name="Mondo S."/>
            <person name="Nolan M."/>
            <person name="Ohm R."/>
            <person name="Pangilinan J."/>
            <person name="Park H.-J."/>
            <person name="Ramirez L."/>
            <person name="Alfaro M."/>
            <person name="Sun H."/>
            <person name="Tritt A."/>
            <person name="Yoshinaga Y."/>
            <person name="Zwiers L.-H."/>
            <person name="Turgeon B."/>
            <person name="Goodwin S."/>
            <person name="Spatafora J."/>
            <person name="Crous P."/>
            <person name="Grigoriev I."/>
        </authorList>
    </citation>
    <scope>NUCLEOTIDE SEQUENCE</scope>
    <source>
        <strain evidence="2">CBS 122368</strain>
    </source>
</reference>
<protein>
    <submittedName>
        <fullName evidence="2">HCP-like protein</fullName>
    </submittedName>
</protein>
<organism evidence="2 3">
    <name type="scientific">Trematosphaeria pertusa</name>
    <dbReference type="NCBI Taxonomy" id="390896"/>
    <lineage>
        <taxon>Eukaryota</taxon>
        <taxon>Fungi</taxon>
        <taxon>Dikarya</taxon>
        <taxon>Ascomycota</taxon>
        <taxon>Pezizomycotina</taxon>
        <taxon>Dothideomycetes</taxon>
        <taxon>Pleosporomycetidae</taxon>
        <taxon>Pleosporales</taxon>
        <taxon>Massarineae</taxon>
        <taxon>Trematosphaeriaceae</taxon>
        <taxon>Trematosphaeria</taxon>
    </lineage>
</organism>
<feature type="compositionally biased region" description="Pro residues" evidence="1">
    <location>
        <begin position="48"/>
        <end position="62"/>
    </location>
</feature>
<dbReference type="InterPro" id="IPR052945">
    <property type="entry name" value="Mitotic_Regulator"/>
</dbReference>
<dbReference type="InterPro" id="IPR011990">
    <property type="entry name" value="TPR-like_helical_dom_sf"/>
</dbReference>
<dbReference type="Pfam" id="PF08238">
    <property type="entry name" value="Sel1"/>
    <property type="match status" value="3"/>
</dbReference>